<feature type="region of interest" description="Disordered" evidence="1">
    <location>
        <begin position="1"/>
        <end position="34"/>
    </location>
</feature>
<feature type="compositionally biased region" description="Basic and acidic residues" evidence="1">
    <location>
        <begin position="376"/>
        <end position="387"/>
    </location>
</feature>
<dbReference type="Proteomes" id="UP000221860">
    <property type="component" value="Unassembled WGS sequence"/>
</dbReference>
<dbReference type="AlphaFoldDB" id="A0A2G1MFE0"/>
<accession>A0A2G1MFE0</accession>
<feature type="compositionally biased region" description="Low complexity" evidence="1">
    <location>
        <begin position="1"/>
        <end position="16"/>
    </location>
</feature>
<feature type="compositionally biased region" description="Basic and acidic residues" evidence="1">
    <location>
        <begin position="338"/>
        <end position="369"/>
    </location>
</feature>
<evidence type="ECO:0000256" key="1">
    <source>
        <dbReference type="SAM" id="MobiDB-lite"/>
    </source>
</evidence>
<proteinExistence type="predicted"/>
<evidence type="ECO:0000313" key="2">
    <source>
        <dbReference type="EMBL" id="PHP27451.1"/>
    </source>
</evidence>
<dbReference type="EMBL" id="NQWH01000015">
    <property type="protein sequence ID" value="PHP27451.1"/>
    <property type="molecule type" value="Genomic_DNA"/>
</dbReference>
<evidence type="ECO:0008006" key="4">
    <source>
        <dbReference type="Google" id="ProtNLM"/>
    </source>
</evidence>
<dbReference type="Pfam" id="PF12277">
    <property type="entry name" value="DUF3618"/>
    <property type="match status" value="1"/>
</dbReference>
<protein>
    <recommendedName>
        <fullName evidence="4">DUF3618 domain-containing protein</fullName>
    </recommendedName>
</protein>
<reference evidence="2 3" key="1">
    <citation type="submission" date="2017-08" db="EMBL/GenBank/DDBJ databases">
        <title>Draft Genome Sequence of Loktanella cinnabarina Strain XM1, Isolated from Coastal Surface Water.</title>
        <authorList>
            <person name="Ma R."/>
            <person name="Wang J."/>
            <person name="Wang Q."/>
            <person name="Ma Z."/>
            <person name="Li J."/>
            <person name="Chen L."/>
        </authorList>
    </citation>
    <scope>NUCLEOTIDE SEQUENCE [LARGE SCALE GENOMIC DNA]</scope>
    <source>
        <strain evidence="2 3">XM1</strain>
    </source>
</reference>
<feature type="region of interest" description="Disordered" evidence="1">
    <location>
        <begin position="127"/>
        <end position="186"/>
    </location>
</feature>
<comment type="caution">
    <text evidence="2">The sequence shown here is derived from an EMBL/GenBank/DDBJ whole genome shotgun (WGS) entry which is preliminary data.</text>
</comment>
<organism evidence="2 3">
    <name type="scientific">Limimaricola cinnabarinus</name>
    <dbReference type="NCBI Taxonomy" id="1125964"/>
    <lineage>
        <taxon>Bacteria</taxon>
        <taxon>Pseudomonadati</taxon>
        <taxon>Pseudomonadota</taxon>
        <taxon>Alphaproteobacteria</taxon>
        <taxon>Rhodobacterales</taxon>
        <taxon>Paracoccaceae</taxon>
        <taxon>Limimaricola</taxon>
    </lineage>
</organism>
<feature type="region of interest" description="Disordered" evidence="1">
    <location>
        <begin position="338"/>
        <end position="387"/>
    </location>
</feature>
<feature type="compositionally biased region" description="Basic and acidic residues" evidence="1">
    <location>
        <begin position="140"/>
        <end position="179"/>
    </location>
</feature>
<sequence length="387" mass="42121">MHPSAAPTASARTPLPSKEPSMTDQTRSPEEIEREIATERSELQRTIDDLQERLSLDGIMRTVTDSVSDNASDIGRTLSTTVQRNPVPIALVGAGLAWLAVSNARGDHDERYAGEVDYRGQRDYARSGRLGADPYLSRKYGTDKLDEPRGPVHATPEDHGDSPWNEPRSRGGALKDRMRGKMGGAKGKLGEYRERARGRGASMGASARSLRDRISDGTQGMSEEGKKRVIAARTRAYEAQVKAEYYARQGRDSAKSMYDQQPLLGGLLAMAAGAAVAAMLPRTQREDEAFGAYRDQLMDEAYHVYEEERARLTDVAKATAEDARDQAQGLARTVQDDLKDAATDVQGRAREAAEHVADTAKSEAQKKDVGATAQAEADKAKEKTGGK</sequence>
<dbReference type="InterPro" id="IPR022062">
    <property type="entry name" value="DUF3618"/>
</dbReference>
<name>A0A2G1MFE0_9RHOB</name>
<keyword evidence="3" id="KW-1185">Reference proteome</keyword>
<gene>
    <name evidence="2" type="ORF">CJ301_11050</name>
</gene>
<dbReference type="OrthoDB" id="7471221at2"/>
<evidence type="ECO:0000313" key="3">
    <source>
        <dbReference type="Proteomes" id="UP000221860"/>
    </source>
</evidence>